<comment type="similarity">
    <text evidence="2">Belongs to the SusD family.</text>
</comment>
<dbReference type="Pfam" id="PF14322">
    <property type="entry name" value="SusD-like_3"/>
    <property type="match status" value="1"/>
</dbReference>
<evidence type="ECO:0000313" key="8">
    <source>
        <dbReference type="EMBL" id="ADV43591.1"/>
    </source>
</evidence>
<dbReference type="KEGG" id="bhl:Bache_1586"/>
<evidence type="ECO:0000256" key="2">
    <source>
        <dbReference type="ARBA" id="ARBA00006275"/>
    </source>
</evidence>
<dbReference type="STRING" id="693979.Bache_1586"/>
<protein>
    <submittedName>
        <fullName evidence="8">RagB/SusD domain protein</fullName>
    </submittedName>
</protein>
<dbReference type="HOGENOM" id="CLU_015553_3_5_10"/>
<evidence type="ECO:0000256" key="3">
    <source>
        <dbReference type="ARBA" id="ARBA00022729"/>
    </source>
</evidence>
<organism evidence="8 9">
    <name type="scientific">Bacteroides helcogenes (strain ATCC 35417 / DSM 20613 / JCM 6297 / CCUG 15421 / P 36-108)</name>
    <dbReference type="NCBI Taxonomy" id="693979"/>
    <lineage>
        <taxon>Bacteria</taxon>
        <taxon>Pseudomonadati</taxon>
        <taxon>Bacteroidota</taxon>
        <taxon>Bacteroidia</taxon>
        <taxon>Bacteroidales</taxon>
        <taxon>Bacteroidaceae</taxon>
        <taxon>Bacteroides</taxon>
    </lineage>
</organism>
<evidence type="ECO:0000256" key="5">
    <source>
        <dbReference type="ARBA" id="ARBA00023237"/>
    </source>
</evidence>
<dbReference type="OrthoDB" id="5694214at2"/>
<name>E6SWB6_BACT6</name>
<accession>E6SWB6</accession>
<dbReference type="EMBL" id="CP002352">
    <property type="protein sequence ID" value="ADV43591.1"/>
    <property type="molecule type" value="Genomic_DNA"/>
</dbReference>
<feature type="domain" description="RagB/SusD" evidence="6">
    <location>
        <begin position="339"/>
        <end position="475"/>
    </location>
</feature>
<dbReference type="RefSeq" id="WP_013547185.1">
    <property type="nucleotide sequence ID" value="NC_014933.1"/>
</dbReference>
<reference key="1">
    <citation type="submission" date="2010-11" db="EMBL/GenBank/DDBJ databases">
        <title>The complete genome of Bacteroides helcogenes P 36-108.</title>
        <authorList>
            <consortium name="US DOE Joint Genome Institute (JGI-PGF)"/>
            <person name="Lucas S."/>
            <person name="Copeland A."/>
            <person name="Lapidus A."/>
            <person name="Bruce D."/>
            <person name="Goodwin L."/>
            <person name="Pitluck S."/>
            <person name="Kyrpides N."/>
            <person name="Mavromatis K."/>
            <person name="Ivanova N."/>
            <person name="Zeytun A."/>
            <person name="Brettin T."/>
            <person name="Detter J.C."/>
            <person name="Tapia R."/>
            <person name="Han C."/>
            <person name="Land M."/>
            <person name="Hauser L."/>
            <person name="Markowitz V."/>
            <person name="Cheng J.-F."/>
            <person name="Hugenholtz P."/>
            <person name="Woyke T."/>
            <person name="Wu D."/>
            <person name="Gronow S."/>
            <person name="Wellnitz S."/>
            <person name="Brambilla E."/>
            <person name="Klenk H.-P."/>
            <person name="Eisen J.A."/>
        </authorList>
    </citation>
    <scope>NUCLEOTIDE SEQUENCE</scope>
    <source>
        <strain>P 36-108</strain>
    </source>
</reference>
<dbReference type="InterPro" id="IPR011990">
    <property type="entry name" value="TPR-like_helical_dom_sf"/>
</dbReference>
<proteinExistence type="inferred from homology"/>
<evidence type="ECO:0000259" key="7">
    <source>
        <dbReference type="Pfam" id="PF14322"/>
    </source>
</evidence>
<evidence type="ECO:0000259" key="6">
    <source>
        <dbReference type="Pfam" id="PF07980"/>
    </source>
</evidence>
<dbReference type="Gene3D" id="1.25.40.390">
    <property type="match status" value="1"/>
</dbReference>
<dbReference type="PATRIC" id="fig|693979.3.peg.1679"/>
<dbReference type="InterPro" id="IPR012944">
    <property type="entry name" value="SusD_RagB_dom"/>
</dbReference>
<gene>
    <name evidence="8" type="ordered locus">Bache_1586</name>
</gene>
<dbReference type="InterPro" id="IPR033985">
    <property type="entry name" value="SusD-like_N"/>
</dbReference>
<dbReference type="Proteomes" id="UP000008630">
    <property type="component" value="Chromosome"/>
</dbReference>
<dbReference type="GO" id="GO:0009279">
    <property type="term" value="C:cell outer membrane"/>
    <property type="evidence" value="ECO:0007669"/>
    <property type="project" value="UniProtKB-SubCell"/>
</dbReference>
<dbReference type="eggNOG" id="COG0457">
    <property type="taxonomic scope" value="Bacteria"/>
</dbReference>
<evidence type="ECO:0000256" key="4">
    <source>
        <dbReference type="ARBA" id="ARBA00023136"/>
    </source>
</evidence>
<evidence type="ECO:0000313" key="9">
    <source>
        <dbReference type="Proteomes" id="UP000008630"/>
    </source>
</evidence>
<dbReference type="AlphaFoldDB" id="E6SWB6"/>
<dbReference type="SUPFAM" id="SSF48452">
    <property type="entry name" value="TPR-like"/>
    <property type="match status" value="1"/>
</dbReference>
<keyword evidence="9" id="KW-1185">Reference proteome</keyword>
<keyword evidence="3" id="KW-0732">Signal</keyword>
<comment type="subcellular location">
    <subcellularLocation>
        <location evidence="1">Cell outer membrane</location>
    </subcellularLocation>
</comment>
<sequence length="480" mass="55780">MFHKIHIHTFQWKKIVFTTVFSMCLTACSLNIPYENQFSDPDAISTPAKARELLATAYMQLPDASFELSILSDDFEPTKLLLKNVSLSNLYKWQPLPIEQLSLSLWQNYYSSVTIANAVLERASLITGLTAKEHSSLQAVITDAKVMKAYCYFNLLRLFAPDYADGTELAGIPLKNKLKLESLPRANLKTCADTIRTLLADAMTTDYSTSGEYWLSSYSVCYLMAELELYTHNYEQAAYYARKVIENQGGYDVLEEKAYQSLWSDAPCAERIFSWFTQKYYYTDINMNKEQGDYVRVNTSLLDLYASEDIRRNVTAFPFRLEDKTLSDEEATVLCFGKYNRENKEKRNFQTVNRYRVSGACFILAEAYCRKGNEAKSIEVMNQYLSRRKAPLLPLTELTGEKLLKVILQEKWKEFVGEGERYYDLKRLRKTILSDWNKTKTMTVKGIKPDDYRWNFPIPKEEYLYNEQMTQNEGWSQIDR</sequence>
<keyword evidence="4" id="KW-0472">Membrane</keyword>
<keyword evidence="5" id="KW-0998">Cell outer membrane</keyword>
<dbReference type="Pfam" id="PF07980">
    <property type="entry name" value="SusD_RagB"/>
    <property type="match status" value="1"/>
</dbReference>
<evidence type="ECO:0000256" key="1">
    <source>
        <dbReference type="ARBA" id="ARBA00004442"/>
    </source>
</evidence>
<feature type="domain" description="SusD-like N-terminal" evidence="7">
    <location>
        <begin position="41"/>
        <end position="204"/>
    </location>
</feature>
<reference evidence="8 9" key="2">
    <citation type="journal article" date="2011" name="Stand. Genomic Sci.">
        <title>Complete genome sequence of Bacteroides helcogenes type strain (P 36-108).</title>
        <authorList>
            <person name="Pati A."/>
            <person name="Gronow S."/>
            <person name="Zeytun A."/>
            <person name="Lapidus A."/>
            <person name="Nolan M."/>
            <person name="Hammon N."/>
            <person name="Deshpande S."/>
            <person name="Cheng J.F."/>
            <person name="Tapia R."/>
            <person name="Han C."/>
            <person name="Goodwin L."/>
            <person name="Pitluck S."/>
            <person name="Liolios K."/>
            <person name="Pagani I."/>
            <person name="Ivanova N."/>
            <person name="Mavromatis K."/>
            <person name="Chen A."/>
            <person name="Palaniappan K."/>
            <person name="Land M."/>
            <person name="Hauser L."/>
            <person name="Chang Y.J."/>
            <person name="Jeffries C.D."/>
            <person name="Detter J.C."/>
            <person name="Brambilla E."/>
            <person name="Rohde M."/>
            <person name="Goker M."/>
            <person name="Woyke T."/>
            <person name="Bristow J."/>
            <person name="Eisen J.A."/>
            <person name="Markowitz V."/>
            <person name="Hugenholtz P."/>
            <person name="Kyrpides N.C."/>
            <person name="Klenk H.P."/>
            <person name="Lucas S."/>
        </authorList>
    </citation>
    <scope>NUCLEOTIDE SEQUENCE [LARGE SCALE GENOMIC DNA]</scope>
    <source>
        <strain evidence="9">ATCC 35417 / DSM 20613 / JCM 6297 / CCUG 15421 / P 36-108</strain>
    </source>
</reference>